<protein>
    <submittedName>
        <fullName evidence="1">Uncharacterized protein</fullName>
    </submittedName>
</protein>
<feature type="non-terminal residue" evidence="1">
    <location>
        <position position="1"/>
    </location>
</feature>
<sequence length="126" mass="14109">MFSISQTLDHIEQLLVVISQAVNMEITVDQLVIKHTGEYQSLQKDYKDTTQLGDELITTLMKPILVEEGSEKSYQLADDGLAELVRGRLDVIHMKMAQLDQNWLAQTQQLQLGAGRQLSGSGESSY</sequence>
<dbReference type="EMBL" id="JAODUP010000004">
    <property type="protein sequence ID" value="KAK2170155.1"/>
    <property type="molecule type" value="Genomic_DNA"/>
</dbReference>
<evidence type="ECO:0000313" key="1">
    <source>
        <dbReference type="EMBL" id="KAK2170155.1"/>
    </source>
</evidence>
<reference evidence="1" key="1">
    <citation type="journal article" date="2023" name="Mol. Biol. Evol.">
        <title>Third-Generation Sequencing Reveals the Adaptive Role of the Epigenome in Three Deep-Sea Polychaetes.</title>
        <authorList>
            <person name="Perez M."/>
            <person name="Aroh O."/>
            <person name="Sun Y."/>
            <person name="Lan Y."/>
            <person name="Juniper S.K."/>
            <person name="Young C.R."/>
            <person name="Angers B."/>
            <person name="Qian P.Y."/>
        </authorList>
    </citation>
    <scope>NUCLEOTIDE SEQUENCE</scope>
    <source>
        <strain evidence="1">P08H-3</strain>
    </source>
</reference>
<comment type="caution">
    <text evidence="1">The sequence shown here is derived from an EMBL/GenBank/DDBJ whole genome shotgun (WGS) entry which is preliminary data.</text>
</comment>
<keyword evidence="2" id="KW-1185">Reference proteome</keyword>
<dbReference type="Proteomes" id="UP001208570">
    <property type="component" value="Unassembled WGS sequence"/>
</dbReference>
<proteinExistence type="predicted"/>
<dbReference type="AlphaFoldDB" id="A0AAD9NHE5"/>
<organism evidence="1 2">
    <name type="scientific">Paralvinella palmiformis</name>
    <dbReference type="NCBI Taxonomy" id="53620"/>
    <lineage>
        <taxon>Eukaryota</taxon>
        <taxon>Metazoa</taxon>
        <taxon>Spiralia</taxon>
        <taxon>Lophotrochozoa</taxon>
        <taxon>Annelida</taxon>
        <taxon>Polychaeta</taxon>
        <taxon>Sedentaria</taxon>
        <taxon>Canalipalpata</taxon>
        <taxon>Terebellida</taxon>
        <taxon>Terebelliformia</taxon>
        <taxon>Alvinellidae</taxon>
        <taxon>Paralvinella</taxon>
    </lineage>
</organism>
<gene>
    <name evidence="1" type="ORF">LSH36_4g16125</name>
</gene>
<accession>A0AAD9NHE5</accession>
<evidence type="ECO:0000313" key="2">
    <source>
        <dbReference type="Proteomes" id="UP001208570"/>
    </source>
</evidence>
<name>A0AAD9NHE5_9ANNE</name>